<evidence type="ECO:0000313" key="3">
    <source>
        <dbReference type="Proteomes" id="UP000326170"/>
    </source>
</evidence>
<dbReference type="InterPro" id="IPR011033">
    <property type="entry name" value="PRC_barrel-like_sf"/>
</dbReference>
<gene>
    <name evidence="2" type="ORF">GCU68_07065</name>
</gene>
<dbReference type="PANTHER" id="PTHR38137">
    <property type="entry name" value="PRC-BARREL DOMAIN PROTEIN"/>
    <property type="match status" value="1"/>
</dbReference>
<keyword evidence="3" id="KW-1185">Reference proteome</keyword>
<dbReference type="OrthoDB" id="85079at2157"/>
<dbReference type="KEGG" id="nas:GCU68_07065"/>
<reference evidence="2 3" key="1">
    <citation type="journal article" date="2007" name="Int. J. Syst. Evol. Microbiol.">
        <title>Natronorubrum sulfidifaciens sp. nov., an extremely haloalkaliphilic archaeon isolated from Aiding salt lake in Xin-Jiang, China.</title>
        <authorList>
            <person name="Cui H.L."/>
            <person name="Tohty D."/>
            <person name="Liu H.C."/>
            <person name="Liu S.J."/>
            <person name="Oren A."/>
            <person name="Zhou P.J."/>
        </authorList>
    </citation>
    <scope>NUCLEOTIDE SEQUENCE [LARGE SCALE GENOMIC DNA]</scope>
    <source>
        <strain evidence="2 3">7-3</strain>
    </source>
</reference>
<dbReference type="GeneID" id="42300795"/>
<dbReference type="SUPFAM" id="SSF50346">
    <property type="entry name" value="PRC-barrel domain"/>
    <property type="match status" value="1"/>
</dbReference>
<sequence>MDDLLVSDLQNKSVVGIDGTEVGIVHNITMHVKSGTLNHLVVDPQGHFSSQSTGFETTDDNRLLVPINCIQVIKEHIIVSD</sequence>
<name>A0A5P9P2F4_9EURY</name>
<evidence type="ECO:0000313" key="2">
    <source>
        <dbReference type="EMBL" id="QFU82304.1"/>
    </source>
</evidence>
<dbReference type="PANTHER" id="PTHR38137:SF2">
    <property type="entry name" value="PRC-BARREL DOMAIN-CONTAINING PROTEIN"/>
    <property type="match status" value="1"/>
</dbReference>
<accession>A0A5P9P2F4</accession>
<protein>
    <submittedName>
        <fullName evidence="2">Photosystem reaction center subunit H</fullName>
    </submittedName>
</protein>
<dbReference type="RefSeq" id="WP_152940197.1">
    <property type="nucleotide sequence ID" value="NZ_CP045488.1"/>
</dbReference>
<dbReference type="AlphaFoldDB" id="A0A5P9P2F4"/>
<dbReference type="Pfam" id="PF05239">
    <property type="entry name" value="PRC"/>
    <property type="match status" value="1"/>
</dbReference>
<evidence type="ECO:0000259" key="1">
    <source>
        <dbReference type="Pfam" id="PF05239"/>
    </source>
</evidence>
<dbReference type="Proteomes" id="UP000326170">
    <property type="component" value="Chromosome"/>
</dbReference>
<dbReference type="EMBL" id="CP045488">
    <property type="protein sequence ID" value="QFU82304.1"/>
    <property type="molecule type" value="Genomic_DNA"/>
</dbReference>
<dbReference type="Gene3D" id="2.30.30.240">
    <property type="entry name" value="PRC-barrel domain"/>
    <property type="match status" value="1"/>
</dbReference>
<proteinExistence type="predicted"/>
<feature type="domain" description="PRC-barrel" evidence="1">
    <location>
        <begin position="1"/>
        <end position="79"/>
    </location>
</feature>
<organism evidence="2 3">
    <name type="scientific">Natronorubrum aibiense</name>
    <dbReference type="NCBI Taxonomy" id="348826"/>
    <lineage>
        <taxon>Archaea</taxon>
        <taxon>Methanobacteriati</taxon>
        <taxon>Methanobacteriota</taxon>
        <taxon>Stenosarchaea group</taxon>
        <taxon>Halobacteria</taxon>
        <taxon>Halobacteriales</taxon>
        <taxon>Natrialbaceae</taxon>
        <taxon>Natronorubrum</taxon>
    </lineage>
</organism>
<dbReference type="InterPro" id="IPR027275">
    <property type="entry name" value="PRC-brl_dom"/>
</dbReference>